<gene>
    <name evidence="1" type="ORF">HPB49_016599</name>
</gene>
<dbReference type="EMBL" id="CM023475">
    <property type="protein sequence ID" value="KAH7945856.1"/>
    <property type="molecule type" value="Genomic_DNA"/>
</dbReference>
<dbReference type="Proteomes" id="UP000821865">
    <property type="component" value="Chromosome 6"/>
</dbReference>
<organism evidence="1 2">
    <name type="scientific">Dermacentor silvarum</name>
    <name type="common">Tick</name>
    <dbReference type="NCBI Taxonomy" id="543639"/>
    <lineage>
        <taxon>Eukaryota</taxon>
        <taxon>Metazoa</taxon>
        <taxon>Ecdysozoa</taxon>
        <taxon>Arthropoda</taxon>
        <taxon>Chelicerata</taxon>
        <taxon>Arachnida</taxon>
        <taxon>Acari</taxon>
        <taxon>Parasitiformes</taxon>
        <taxon>Ixodida</taxon>
        <taxon>Ixodoidea</taxon>
        <taxon>Ixodidae</taxon>
        <taxon>Rhipicephalinae</taxon>
        <taxon>Dermacentor</taxon>
    </lineage>
</organism>
<proteinExistence type="predicted"/>
<reference evidence="1" key="1">
    <citation type="submission" date="2020-05" db="EMBL/GenBank/DDBJ databases">
        <title>Large-scale comparative analyses of tick genomes elucidate their genetic diversity and vector capacities.</title>
        <authorList>
            <person name="Jia N."/>
            <person name="Wang J."/>
            <person name="Shi W."/>
            <person name="Du L."/>
            <person name="Sun Y."/>
            <person name="Zhan W."/>
            <person name="Jiang J."/>
            <person name="Wang Q."/>
            <person name="Zhang B."/>
            <person name="Ji P."/>
            <person name="Sakyi L.B."/>
            <person name="Cui X."/>
            <person name="Yuan T."/>
            <person name="Jiang B."/>
            <person name="Yang W."/>
            <person name="Lam T.T.-Y."/>
            <person name="Chang Q."/>
            <person name="Ding S."/>
            <person name="Wang X."/>
            <person name="Zhu J."/>
            <person name="Ruan X."/>
            <person name="Zhao L."/>
            <person name="Wei J."/>
            <person name="Que T."/>
            <person name="Du C."/>
            <person name="Cheng J."/>
            <person name="Dai P."/>
            <person name="Han X."/>
            <person name="Huang E."/>
            <person name="Gao Y."/>
            <person name="Liu J."/>
            <person name="Shao H."/>
            <person name="Ye R."/>
            <person name="Li L."/>
            <person name="Wei W."/>
            <person name="Wang X."/>
            <person name="Wang C."/>
            <person name="Yang T."/>
            <person name="Huo Q."/>
            <person name="Li W."/>
            <person name="Guo W."/>
            <person name="Chen H."/>
            <person name="Zhou L."/>
            <person name="Ni X."/>
            <person name="Tian J."/>
            <person name="Zhou Y."/>
            <person name="Sheng Y."/>
            <person name="Liu T."/>
            <person name="Pan Y."/>
            <person name="Xia L."/>
            <person name="Li J."/>
            <person name="Zhao F."/>
            <person name="Cao W."/>
        </authorList>
    </citation>
    <scope>NUCLEOTIDE SEQUENCE</scope>
    <source>
        <strain evidence="1">Dsil-2018</strain>
    </source>
</reference>
<comment type="caution">
    <text evidence="1">The sequence shown here is derived from an EMBL/GenBank/DDBJ whole genome shotgun (WGS) entry which is preliminary data.</text>
</comment>
<name>A0ACB8CLL9_DERSI</name>
<evidence type="ECO:0000313" key="1">
    <source>
        <dbReference type="EMBL" id="KAH7945856.1"/>
    </source>
</evidence>
<evidence type="ECO:0000313" key="2">
    <source>
        <dbReference type="Proteomes" id="UP000821865"/>
    </source>
</evidence>
<sequence length="347" mass="38222">MALSWVVLATSFDAITLLIARAACGMWLGVTNIGVSLYVAEVAPTEKRAFYTGLAEVATSVGIMASYTLSGLSWRLQAAIWTLVQLPPLLGSLRYLVESPRWLLLWGRSDEAGVAAGQLYGFHKPPELRPGRLQDQDTKPRLSVCLLLQLLQSATCTQLFFLRGIQAMERQVKDVPAALAALIMAAIHVSFAVLFTSLTRPTGRRQLLCVSALLEVFCFAAFPPFEQLAFGQWSTAGPPGETNWNSVYSLNLLVLSYSVGLCHLPPLLTAELCSGPPWLRYLGASSVWAMRWLLAFLLVQFNDQFQTMMRMRDAHIYAALVLALLAGALLFLLPETEGRTLMAIERE</sequence>
<accession>A0ACB8CLL9</accession>
<protein>
    <submittedName>
        <fullName evidence="1">Uncharacterized protein</fullName>
    </submittedName>
</protein>
<keyword evidence="2" id="KW-1185">Reference proteome</keyword>